<evidence type="ECO:0000313" key="8">
    <source>
        <dbReference type="Proteomes" id="UP000249886"/>
    </source>
</evidence>
<organism evidence="7 8">
    <name type="scientific">Corynebacterium matruchotii</name>
    <dbReference type="NCBI Taxonomy" id="43768"/>
    <lineage>
        <taxon>Bacteria</taxon>
        <taxon>Bacillati</taxon>
        <taxon>Actinomycetota</taxon>
        <taxon>Actinomycetes</taxon>
        <taxon>Mycobacteriales</taxon>
        <taxon>Corynebacteriaceae</taxon>
        <taxon>Corynebacterium</taxon>
    </lineage>
</organism>
<evidence type="ECO:0000256" key="3">
    <source>
        <dbReference type="ARBA" id="ARBA00023012"/>
    </source>
</evidence>
<comment type="caution">
    <text evidence="7">The sequence shown here is derived from an EMBL/GenBank/DDBJ whole genome shotgun (WGS) entry which is preliminary data.</text>
</comment>
<evidence type="ECO:0000259" key="6">
    <source>
        <dbReference type="Pfam" id="PF04024"/>
    </source>
</evidence>
<dbReference type="SUPFAM" id="SSF55874">
    <property type="entry name" value="ATPase domain of HSP90 chaperone/DNA topoisomerase II/histidine kinase"/>
    <property type="match status" value="1"/>
</dbReference>
<dbReference type="GeneID" id="84573224"/>
<dbReference type="CDD" id="cd16917">
    <property type="entry name" value="HATPase_UhpB-NarQ-NarX-like"/>
    <property type="match status" value="1"/>
</dbReference>
<dbReference type="EMBL" id="UARK01000001">
    <property type="protein sequence ID" value="SPW23977.1"/>
    <property type="molecule type" value="Genomic_DNA"/>
</dbReference>
<keyword evidence="3" id="KW-0902">Two-component regulatory system</keyword>
<feature type="domain" description="Histidine kinase/HSP90-like ATPase" evidence="5">
    <location>
        <begin position="293"/>
        <end position="382"/>
    </location>
</feature>
<feature type="domain" description="Phage shock protein PspC N-terminal" evidence="6">
    <location>
        <begin position="9"/>
        <end position="61"/>
    </location>
</feature>
<feature type="transmembrane region" description="Helical" evidence="4">
    <location>
        <begin position="35"/>
        <end position="61"/>
    </location>
</feature>
<dbReference type="RefSeq" id="WP_005524338.1">
    <property type="nucleotide sequence ID" value="NZ_CAJPQJ010000029.1"/>
</dbReference>
<keyword evidence="4" id="KW-0812">Transmembrane</keyword>
<feature type="transmembrane region" description="Helical" evidence="4">
    <location>
        <begin position="130"/>
        <end position="153"/>
    </location>
</feature>
<keyword evidence="4" id="KW-0472">Membrane</keyword>
<keyword evidence="1" id="KW-0808">Transferase</keyword>
<dbReference type="Gene3D" id="3.30.565.10">
    <property type="entry name" value="Histidine kinase-like ATPase, C-terminal domain"/>
    <property type="match status" value="1"/>
</dbReference>
<gene>
    <name evidence="7" type="ORF">NCTC10254_00341</name>
</gene>
<dbReference type="PANTHER" id="PTHR24421:SF61">
    <property type="entry name" value="OXYGEN SENSOR HISTIDINE KINASE NREB"/>
    <property type="match status" value="1"/>
</dbReference>
<dbReference type="AlphaFoldDB" id="A0A6H9XSV8"/>
<protein>
    <submittedName>
        <fullName evidence="7">Two-component system sensor kinase protein</fullName>
    </submittedName>
</protein>
<dbReference type="InterPro" id="IPR036890">
    <property type="entry name" value="HATPase_C_sf"/>
</dbReference>
<dbReference type="Proteomes" id="UP000249886">
    <property type="component" value="Unassembled WGS sequence"/>
</dbReference>
<feature type="transmembrane region" description="Helical" evidence="4">
    <location>
        <begin position="159"/>
        <end position="182"/>
    </location>
</feature>
<dbReference type="GO" id="GO:0000160">
    <property type="term" value="P:phosphorelay signal transduction system"/>
    <property type="evidence" value="ECO:0007669"/>
    <property type="project" value="UniProtKB-KW"/>
</dbReference>
<feature type="transmembrane region" description="Helical" evidence="4">
    <location>
        <begin position="81"/>
        <end position="99"/>
    </location>
</feature>
<keyword evidence="4" id="KW-1133">Transmembrane helix</keyword>
<feature type="transmembrane region" description="Helical" evidence="4">
    <location>
        <begin position="105"/>
        <end position="123"/>
    </location>
</feature>
<keyword evidence="2 7" id="KW-0418">Kinase</keyword>
<evidence type="ECO:0000256" key="1">
    <source>
        <dbReference type="ARBA" id="ARBA00022679"/>
    </source>
</evidence>
<dbReference type="GO" id="GO:0016301">
    <property type="term" value="F:kinase activity"/>
    <property type="evidence" value="ECO:0007669"/>
    <property type="project" value="UniProtKB-KW"/>
</dbReference>
<reference evidence="7 8" key="1">
    <citation type="submission" date="2018-06" db="EMBL/GenBank/DDBJ databases">
        <authorList>
            <consortium name="Pathogen Informatics"/>
            <person name="Doyle S."/>
        </authorList>
    </citation>
    <scope>NUCLEOTIDE SEQUENCE [LARGE SCALE GENOMIC DNA]</scope>
    <source>
        <strain evidence="7 8">NCTC10254</strain>
    </source>
</reference>
<evidence type="ECO:0000313" key="7">
    <source>
        <dbReference type="EMBL" id="SPW23977.1"/>
    </source>
</evidence>
<dbReference type="PANTHER" id="PTHR24421">
    <property type="entry name" value="NITRATE/NITRITE SENSOR PROTEIN NARX-RELATED"/>
    <property type="match status" value="1"/>
</dbReference>
<dbReference type="InterPro" id="IPR003594">
    <property type="entry name" value="HATPase_dom"/>
</dbReference>
<dbReference type="Pfam" id="PF02518">
    <property type="entry name" value="HATPase_c"/>
    <property type="match status" value="1"/>
</dbReference>
<evidence type="ECO:0000256" key="4">
    <source>
        <dbReference type="SAM" id="Phobius"/>
    </source>
</evidence>
<proteinExistence type="predicted"/>
<evidence type="ECO:0000259" key="5">
    <source>
        <dbReference type="Pfam" id="PF02518"/>
    </source>
</evidence>
<dbReference type="Pfam" id="PF04024">
    <property type="entry name" value="PspC"/>
    <property type="match status" value="1"/>
</dbReference>
<accession>A0A6H9XSV8</accession>
<name>A0A6H9XSV8_9CORY</name>
<dbReference type="InterPro" id="IPR007168">
    <property type="entry name" value="Phageshock_PspC_N"/>
</dbReference>
<evidence type="ECO:0000256" key="2">
    <source>
        <dbReference type="ARBA" id="ARBA00022777"/>
    </source>
</evidence>
<dbReference type="InterPro" id="IPR050482">
    <property type="entry name" value="Sensor_HK_TwoCompSys"/>
</dbReference>
<sequence>MTLAPAYPKYLRRRDSAVVAGVASGLAAHLRVNVAWIRIAFVVLSVLNGLGAGIYIGLWILSKSVTEGQPIPDRFNKLTSLTLVVAGLLLTLVGVFGVAAVSLWIGIPLLIIAVGSSLAWFAYDRFESKGASIAIIAGALLVISGLLLAAYHWEERTTFNAAVGTVLLTITGIAALIVPFGLRLWEKFSAQREAQLIADERAEIASRLHDSVLQTLALIQKRANNPEEVVRLARSQERELRQWLFDPVTDVTVLAALQRASGEVEDTFGVRITPVTVGEDIPLDDANQACVLAAREAMVNAAKYAGDSSIDVYAETFGGLTIYVRDRGPGFDLDAIPADRHGVRDSIFGRVERAGGEVTIHSTPVAANPEQHGTEVEIRLPAQ</sequence>